<dbReference type="Pfam" id="PF02361">
    <property type="entry name" value="CbiQ"/>
    <property type="match status" value="1"/>
</dbReference>
<keyword evidence="5 6" id="KW-0472">Membrane</keyword>
<gene>
    <name evidence="7" type="ORF">SAMN03080618_00556</name>
</gene>
<evidence type="ECO:0000256" key="3">
    <source>
        <dbReference type="ARBA" id="ARBA00022692"/>
    </source>
</evidence>
<feature type="transmembrane region" description="Helical" evidence="6">
    <location>
        <begin position="20"/>
        <end position="53"/>
    </location>
</feature>
<keyword evidence="8" id="KW-1185">Reference proteome</keyword>
<dbReference type="STRING" id="1121003.SAMN03080618_00556"/>
<evidence type="ECO:0000313" key="8">
    <source>
        <dbReference type="Proteomes" id="UP000242763"/>
    </source>
</evidence>
<name>A0A1I3IEV7_9HYPH</name>
<feature type="transmembrane region" description="Helical" evidence="6">
    <location>
        <begin position="89"/>
        <end position="111"/>
    </location>
</feature>
<evidence type="ECO:0000256" key="6">
    <source>
        <dbReference type="SAM" id="Phobius"/>
    </source>
</evidence>
<evidence type="ECO:0000256" key="4">
    <source>
        <dbReference type="ARBA" id="ARBA00022989"/>
    </source>
</evidence>
<accession>A0A1I3IEV7</accession>
<reference evidence="8" key="1">
    <citation type="submission" date="2016-10" db="EMBL/GenBank/DDBJ databases">
        <authorList>
            <person name="Varghese N."/>
            <person name="Submissions S."/>
        </authorList>
    </citation>
    <scope>NUCLEOTIDE SEQUENCE [LARGE SCALE GENOMIC DNA]</scope>
    <source>
        <strain evidence="8">DSM 21857</strain>
    </source>
</reference>
<dbReference type="PANTHER" id="PTHR33514:SF13">
    <property type="entry name" value="PROTEIN ABCI12, CHLOROPLASTIC"/>
    <property type="match status" value="1"/>
</dbReference>
<keyword evidence="3 6" id="KW-0812">Transmembrane</keyword>
<organism evidence="7 8">
    <name type="scientific">Aquamicrobium aerolatum DSM 21857</name>
    <dbReference type="NCBI Taxonomy" id="1121003"/>
    <lineage>
        <taxon>Bacteria</taxon>
        <taxon>Pseudomonadati</taxon>
        <taxon>Pseudomonadota</taxon>
        <taxon>Alphaproteobacteria</taxon>
        <taxon>Hyphomicrobiales</taxon>
        <taxon>Phyllobacteriaceae</taxon>
        <taxon>Aerobium</taxon>
    </lineage>
</organism>
<dbReference type="Proteomes" id="UP000242763">
    <property type="component" value="Unassembled WGS sequence"/>
</dbReference>
<dbReference type="EMBL" id="FORF01000002">
    <property type="protein sequence ID" value="SFI46508.1"/>
    <property type="molecule type" value="Genomic_DNA"/>
</dbReference>
<dbReference type="RefSeq" id="WP_091518305.1">
    <property type="nucleotide sequence ID" value="NZ_FORF01000002.1"/>
</dbReference>
<dbReference type="InterPro" id="IPR003339">
    <property type="entry name" value="ABC/ECF_trnsptr_transmembrane"/>
</dbReference>
<dbReference type="OrthoDB" id="5868344at2"/>
<dbReference type="AlphaFoldDB" id="A0A1I3IEV7"/>
<evidence type="ECO:0000256" key="5">
    <source>
        <dbReference type="ARBA" id="ARBA00023136"/>
    </source>
</evidence>
<evidence type="ECO:0000256" key="1">
    <source>
        <dbReference type="ARBA" id="ARBA00004141"/>
    </source>
</evidence>
<comment type="similarity">
    <text evidence="2">Belongs to the CbiQ family.</text>
</comment>
<protein>
    <submittedName>
        <fullName evidence="7">Biotin transport system permease protein</fullName>
    </submittedName>
</protein>
<evidence type="ECO:0000313" key="7">
    <source>
        <dbReference type="EMBL" id="SFI46508.1"/>
    </source>
</evidence>
<evidence type="ECO:0000256" key="2">
    <source>
        <dbReference type="ARBA" id="ARBA00008564"/>
    </source>
</evidence>
<keyword evidence="4 6" id="KW-1133">Transmembrane helix</keyword>
<feature type="transmembrane region" description="Helical" evidence="6">
    <location>
        <begin position="65"/>
        <end position="83"/>
    </location>
</feature>
<comment type="subcellular location">
    <subcellularLocation>
        <location evidence="1">Membrane</location>
        <topology evidence="1">Multi-pass membrane protein</topology>
    </subcellularLocation>
</comment>
<proteinExistence type="inferred from homology"/>
<sequence length="209" mass="22823">MLAELYVPGTSPLHRTPPQYMVLALAVFCTALFLFDGWLTLAIAAALVLMAYLVAELRLRHAIAALRPVFWVLAIIFAVHVVMNNVGHAALVVARFILMILAASVVTLTTCTSEFVEGIRALLKYAPSWVPKDRIALAIALTIRFIPSIRKTLAQVRMAQKARGLERSLTATLVPLVVNTLKSADQIAAALEARTPDDRETPQASERAI</sequence>
<dbReference type="PANTHER" id="PTHR33514">
    <property type="entry name" value="PROTEIN ABCI12, CHLOROPLASTIC"/>
    <property type="match status" value="1"/>
</dbReference>
<dbReference type="GO" id="GO:0005886">
    <property type="term" value="C:plasma membrane"/>
    <property type="evidence" value="ECO:0007669"/>
    <property type="project" value="UniProtKB-ARBA"/>
</dbReference>
<dbReference type="CDD" id="cd16914">
    <property type="entry name" value="EcfT"/>
    <property type="match status" value="1"/>
</dbReference>